<organism evidence="2 3">
    <name type="scientific">Kingdonia uniflora</name>
    <dbReference type="NCBI Taxonomy" id="39325"/>
    <lineage>
        <taxon>Eukaryota</taxon>
        <taxon>Viridiplantae</taxon>
        <taxon>Streptophyta</taxon>
        <taxon>Embryophyta</taxon>
        <taxon>Tracheophyta</taxon>
        <taxon>Spermatophyta</taxon>
        <taxon>Magnoliopsida</taxon>
        <taxon>Ranunculales</taxon>
        <taxon>Circaeasteraceae</taxon>
        <taxon>Kingdonia</taxon>
    </lineage>
</organism>
<keyword evidence="3" id="KW-1185">Reference proteome</keyword>
<feature type="non-terminal residue" evidence="2">
    <location>
        <position position="1"/>
    </location>
</feature>
<protein>
    <submittedName>
        <fullName evidence="2">Uncharacterized protein</fullName>
    </submittedName>
</protein>
<gene>
    <name evidence="2" type="ORF">GIB67_009667</name>
</gene>
<reference evidence="2 3" key="1">
    <citation type="journal article" date="2020" name="IScience">
        <title>Genome Sequencing of the Endangered Kingdonia uniflora (Circaeasteraceae, Ranunculales) Reveals Potential Mechanisms of Evolutionary Specialization.</title>
        <authorList>
            <person name="Sun Y."/>
            <person name="Deng T."/>
            <person name="Zhang A."/>
            <person name="Moore M.J."/>
            <person name="Landis J.B."/>
            <person name="Lin N."/>
            <person name="Zhang H."/>
            <person name="Zhang X."/>
            <person name="Huang J."/>
            <person name="Zhang X."/>
            <person name="Sun H."/>
            <person name="Wang H."/>
        </authorList>
    </citation>
    <scope>NUCLEOTIDE SEQUENCE [LARGE SCALE GENOMIC DNA]</scope>
    <source>
        <strain evidence="2">TB1705</strain>
        <tissue evidence="2">Leaf</tissue>
    </source>
</reference>
<accession>A0A7J7LBB6</accession>
<name>A0A7J7LBB6_9MAGN</name>
<dbReference type="Proteomes" id="UP000541444">
    <property type="component" value="Unassembled WGS sequence"/>
</dbReference>
<feature type="compositionally biased region" description="Basic and acidic residues" evidence="1">
    <location>
        <begin position="25"/>
        <end position="46"/>
    </location>
</feature>
<evidence type="ECO:0000313" key="2">
    <source>
        <dbReference type="EMBL" id="KAF6139820.1"/>
    </source>
</evidence>
<dbReference type="AlphaFoldDB" id="A0A7J7LBB6"/>
<sequence>MVDDDVEVNLEAISSKYGGGLLKWKKGDEKDNDDKKDVEENVKSVEEQPQVAEEEDLEPPTVIVHYNGKNDTMAVVEVVKTYIVFFNQEEVVGEAYQVINAYINALIQYFGTQHRACPYKESIMLEGLLMSGLIICHPQK</sequence>
<comment type="caution">
    <text evidence="2">The sequence shown here is derived from an EMBL/GenBank/DDBJ whole genome shotgun (WGS) entry which is preliminary data.</text>
</comment>
<feature type="region of interest" description="Disordered" evidence="1">
    <location>
        <begin position="24"/>
        <end position="57"/>
    </location>
</feature>
<dbReference type="EMBL" id="JACGCM010002435">
    <property type="protein sequence ID" value="KAF6139820.1"/>
    <property type="molecule type" value="Genomic_DNA"/>
</dbReference>
<evidence type="ECO:0000313" key="3">
    <source>
        <dbReference type="Proteomes" id="UP000541444"/>
    </source>
</evidence>
<proteinExistence type="predicted"/>
<evidence type="ECO:0000256" key="1">
    <source>
        <dbReference type="SAM" id="MobiDB-lite"/>
    </source>
</evidence>